<protein>
    <submittedName>
        <fullName evidence="1">Uncharacterized protein</fullName>
    </submittedName>
</protein>
<dbReference type="EMBL" id="JBANRG010000001">
    <property type="protein sequence ID" value="KAK7473200.1"/>
    <property type="molecule type" value="Genomic_DNA"/>
</dbReference>
<evidence type="ECO:0000313" key="1">
    <source>
        <dbReference type="EMBL" id="KAK7473200.1"/>
    </source>
</evidence>
<gene>
    <name evidence="1" type="ORF">VKT23_001298</name>
</gene>
<evidence type="ECO:0000313" key="2">
    <source>
        <dbReference type="Proteomes" id="UP001498398"/>
    </source>
</evidence>
<name>A0ABR1K952_9AGAR</name>
<keyword evidence="2" id="KW-1185">Reference proteome</keyword>
<dbReference type="Proteomes" id="UP001498398">
    <property type="component" value="Unassembled WGS sequence"/>
</dbReference>
<sequence length="250" mass="27710">MQSVSKLIARNFPWFSGITQKTSNISRITPQCINAPTASPFAFQQKDWRAVALSTPEIWTNINVGILSHHSPSGGNAQLLVLYLQRSGLRPLSLSMSMRLAHHRLETFPAFQVLLDSSSRWRSFMLSINLPVDPSLFDCTPALPNLRSVRISIGASKKSDAKDKSDHYGRLVAFFQDSPTLTHVTVSMPSGDSAGPGLLQRFALPLPHLLSVSAPLSTLAFENFDWLTNLHDCDLYINRGWPVLSFVDHA</sequence>
<accession>A0ABR1K952</accession>
<comment type="caution">
    <text evidence="1">The sequence shown here is derived from an EMBL/GenBank/DDBJ whole genome shotgun (WGS) entry which is preliminary data.</text>
</comment>
<reference evidence="1 2" key="1">
    <citation type="submission" date="2024-01" db="EMBL/GenBank/DDBJ databases">
        <title>A draft genome for the cacao thread blight pathogen Marasmiellus scandens.</title>
        <authorList>
            <person name="Baruah I.K."/>
            <person name="Leung J."/>
            <person name="Bukari Y."/>
            <person name="Amoako-Attah I."/>
            <person name="Meinhardt L.W."/>
            <person name="Bailey B.A."/>
            <person name="Cohen S.P."/>
        </authorList>
    </citation>
    <scope>NUCLEOTIDE SEQUENCE [LARGE SCALE GENOMIC DNA]</scope>
    <source>
        <strain evidence="1 2">GH-19</strain>
    </source>
</reference>
<proteinExistence type="predicted"/>
<organism evidence="1 2">
    <name type="scientific">Marasmiellus scandens</name>
    <dbReference type="NCBI Taxonomy" id="2682957"/>
    <lineage>
        <taxon>Eukaryota</taxon>
        <taxon>Fungi</taxon>
        <taxon>Dikarya</taxon>
        <taxon>Basidiomycota</taxon>
        <taxon>Agaricomycotina</taxon>
        <taxon>Agaricomycetes</taxon>
        <taxon>Agaricomycetidae</taxon>
        <taxon>Agaricales</taxon>
        <taxon>Marasmiineae</taxon>
        <taxon>Omphalotaceae</taxon>
        <taxon>Marasmiellus</taxon>
    </lineage>
</organism>